<dbReference type="Pfam" id="PF01566">
    <property type="entry name" value="Nramp"/>
    <property type="match status" value="1"/>
</dbReference>
<dbReference type="EMBL" id="CP123872">
    <property type="protein sequence ID" value="WND03899.1"/>
    <property type="molecule type" value="Genomic_DNA"/>
</dbReference>
<evidence type="ECO:0000256" key="1">
    <source>
        <dbReference type="ARBA" id="ARBA00004141"/>
    </source>
</evidence>
<feature type="transmembrane region" description="Helical" evidence="7">
    <location>
        <begin position="342"/>
        <end position="366"/>
    </location>
</feature>
<dbReference type="GO" id="GO:0005384">
    <property type="term" value="F:manganese ion transmembrane transporter activity"/>
    <property type="evidence" value="ECO:0007669"/>
    <property type="project" value="TreeGrafter"/>
</dbReference>
<evidence type="ECO:0000256" key="2">
    <source>
        <dbReference type="ARBA" id="ARBA00022448"/>
    </source>
</evidence>
<name>A0AA52EKH5_9PROT</name>
<dbReference type="GO" id="GO:0005886">
    <property type="term" value="C:plasma membrane"/>
    <property type="evidence" value="ECO:0007669"/>
    <property type="project" value="TreeGrafter"/>
</dbReference>
<feature type="transmembrane region" description="Helical" evidence="7">
    <location>
        <begin position="229"/>
        <end position="257"/>
    </location>
</feature>
<dbReference type="NCBIfam" id="NF037982">
    <property type="entry name" value="Nramp_1"/>
    <property type="match status" value="1"/>
</dbReference>
<feature type="transmembrane region" description="Helical" evidence="7">
    <location>
        <begin position="315"/>
        <end position="336"/>
    </location>
</feature>
<evidence type="ECO:0000256" key="5">
    <source>
        <dbReference type="ARBA" id="ARBA00022989"/>
    </source>
</evidence>
<dbReference type="AlphaFoldDB" id="A0AA52EKH5"/>
<feature type="transmembrane region" description="Helical" evidence="7">
    <location>
        <begin position="121"/>
        <end position="141"/>
    </location>
</feature>
<proteinExistence type="predicted"/>
<comment type="subcellular location">
    <subcellularLocation>
        <location evidence="1">Membrane</location>
        <topology evidence="1">Multi-pass membrane protein</topology>
    </subcellularLocation>
</comment>
<keyword evidence="3 7" id="KW-0812">Transmembrane</keyword>
<dbReference type="PRINTS" id="PR00447">
    <property type="entry name" value="NATRESASSCMP"/>
</dbReference>
<dbReference type="InterPro" id="IPR001046">
    <property type="entry name" value="NRAMP_fam"/>
</dbReference>
<dbReference type="GO" id="GO:0015293">
    <property type="term" value="F:symporter activity"/>
    <property type="evidence" value="ECO:0007669"/>
    <property type="project" value="UniProtKB-KW"/>
</dbReference>
<dbReference type="GO" id="GO:0034755">
    <property type="term" value="P:iron ion transmembrane transport"/>
    <property type="evidence" value="ECO:0007669"/>
    <property type="project" value="TreeGrafter"/>
</dbReference>
<keyword evidence="9" id="KW-1185">Reference proteome</keyword>
<accession>A0AA52EKH5</accession>
<dbReference type="GO" id="GO:0015086">
    <property type="term" value="F:cadmium ion transmembrane transporter activity"/>
    <property type="evidence" value="ECO:0007669"/>
    <property type="project" value="TreeGrafter"/>
</dbReference>
<evidence type="ECO:0000313" key="8">
    <source>
        <dbReference type="EMBL" id="WND03899.1"/>
    </source>
</evidence>
<feature type="transmembrane region" description="Helical" evidence="7">
    <location>
        <begin position="12"/>
        <end position="32"/>
    </location>
</feature>
<organism evidence="8 9">
    <name type="scientific">Temperatibacter marinus</name>
    <dbReference type="NCBI Taxonomy" id="1456591"/>
    <lineage>
        <taxon>Bacteria</taxon>
        <taxon>Pseudomonadati</taxon>
        <taxon>Pseudomonadota</taxon>
        <taxon>Alphaproteobacteria</taxon>
        <taxon>Kordiimonadales</taxon>
        <taxon>Temperatibacteraceae</taxon>
        <taxon>Temperatibacter</taxon>
    </lineage>
</organism>
<reference evidence="8" key="1">
    <citation type="submission" date="2023-04" db="EMBL/GenBank/DDBJ databases">
        <title>Complete genome sequence of Temperatibacter marinus.</title>
        <authorList>
            <person name="Rong J.-C."/>
            <person name="Yi M.-L."/>
            <person name="Zhao Q."/>
        </authorList>
    </citation>
    <scope>NUCLEOTIDE SEQUENCE</scope>
    <source>
        <strain evidence="8">NBRC 110045</strain>
    </source>
</reference>
<sequence length="405" mass="41942">MIRKLQNMGPGALVSAAFIGPGTITTCTIAGATFGYSLLWALVFATLATMALQEMSARLGIVTGKGLGEVLKETFETSLLKWPLFAIILVALCVGNAAYEAGNIAGGAIGIQALFGEGDTVFTAAVLSISGIAGLLLYLGSYKQIEKLLIGLVLLMAISFISTFIIVRPDMIAFAKGLVIPAIAENSLLVIIALIGTTVVPYNLFLHASAAKTRWTTVEALPVAQQDTYIAVGLGGLITILVASTAAASLFGSGLTVTSAGDMARQIEPLFGSFSKAILGIGFFAAGLSSAIAAPLATGYVFAELTGIKGGITSYKFRAIMLVVIAIGLAVALTGIRPVEIILSAQFANGLLLPIIAAFLLVAMNNKTLLKKHINGKLSNAIGLFIVLLMVGLGIRMILKSTGYL</sequence>
<evidence type="ECO:0000256" key="6">
    <source>
        <dbReference type="ARBA" id="ARBA00023136"/>
    </source>
</evidence>
<dbReference type="PANTHER" id="PTHR11706:SF33">
    <property type="entry name" value="NATURAL RESISTANCE-ASSOCIATED MACROPHAGE PROTEIN 2"/>
    <property type="match status" value="1"/>
</dbReference>
<dbReference type="KEGG" id="tmk:QGN29_05875"/>
<keyword evidence="5 7" id="KW-1133">Transmembrane helix</keyword>
<feature type="transmembrane region" description="Helical" evidence="7">
    <location>
        <begin position="82"/>
        <end position="101"/>
    </location>
</feature>
<protein>
    <submittedName>
        <fullName evidence="8">Nramp family divalent metal transporter</fullName>
    </submittedName>
</protein>
<keyword evidence="2" id="KW-0813">Transport</keyword>
<keyword evidence="6 7" id="KW-0472">Membrane</keyword>
<evidence type="ECO:0000256" key="4">
    <source>
        <dbReference type="ARBA" id="ARBA00022847"/>
    </source>
</evidence>
<keyword evidence="4" id="KW-0769">Symport</keyword>
<feature type="transmembrane region" description="Helical" evidence="7">
    <location>
        <begin position="38"/>
        <end position="61"/>
    </location>
</feature>
<evidence type="ECO:0000256" key="7">
    <source>
        <dbReference type="SAM" id="Phobius"/>
    </source>
</evidence>
<feature type="transmembrane region" description="Helical" evidence="7">
    <location>
        <begin position="277"/>
        <end position="303"/>
    </location>
</feature>
<dbReference type="RefSeq" id="WP_310799764.1">
    <property type="nucleotide sequence ID" value="NZ_CP123872.1"/>
</dbReference>
<gene>
    <name evidence="8" type="ORF">QGN29_05875</name>
</gene>
<feature type="transmembrane region" description="Helical" evidence="7">
    <location>
        <begin position="148"/>
        <end position="167"/>
    </location>
</feature>
<dbReference type="PANTHER" id="PTHR11706">
    <property type="entry name" value="SOLUTE CARRIER PROTEIN FAMILY 11 MEMBER"/>
    <property type="match status" value="1"/>
</dbReference>
<feature type="transmembrane region" description="Helical" evidence="7">
    <location>
        <begin position="187"/>
        <end position="208"/>
    </location>
</feature>
<dbReference type="Proteomes" id="UP001268683">
    <property type="component" value="Chromosome"/>
</dbReference>
<evidence type="ECO:0000256" key="3">
    <source>
        <dbReference type="ARBA" id="ARBA00022692"/>
    </source>
</evidence>
<evidence type="ECO:0000313" key="9">
    <source>
        <dbReference type="Proteomes" id="UP001268683"/>
    </source>
</evidence>
<feature type="transmembrane region" description="Helical" evidence="7">
    <location>
        <begin position="378"/>
        <end position="399"/>
    </location>
</feature>